<keyword evidence="4" id="KW-1185">Reference proteome</keyword>
<feature type="region of interest" description="Disordered" evidence="1">
    <location>
        <begin position="578"/>
        <end position="639"/>
    </location>
</feature>
<keyword evidence="2" id="KW-1133">Transmembrane helix</keyword>
<evidence type="ECO:0008006" key="5">
    <source>
        <dbReference type="Google" id="ProtNLM"/>
    </source>
</evidence>
<comment type="caution">
    <text evidence="3">The sequence shown here is derived from an EMBL/GenBank/DDBJ whole genome shotgun (WGS) entry which is preliminary data.</text>
</comment>
<feature type="compositionally biased region" description="Polar residues" evidence="1">
    <location>
        <begin position="507"/>
        <end position="543"/>
    </location>
</feature>
<evidence type="ECO:0000313" key="3">
    <source>
        <dbReference type="EMBL" id="KAK2591567.1"/>
    </source>
</evidence>
<keyword evidence="2" id="KW-0472">Membrane</keyword>
<evidence type="ECO:0000256" key="1">
    <source>
        <dbReference type="SAM" id="MobiDB-lite"/>
    </source>
</evidence>
<feature type="transmembrane region" description="Helical" evidence="2">
    <location>
        <begin position="237"/>
        <end position="260"/>
    </location>
</feature>
<feature type="transmembrane region" description="Helical" evidence="2">
    <location>
        <begin position="339"/>
        <end position="361"/>
    </location>
</feature>
<reference evidence="3" key="1">
    <citation type="submission" date="2023-06" db="EMBL/GenBank/DDBJ databases">
        <title>Conoideocrella luteorostrata (Hypocreales: Clavicipitaceae), a potential biocontrol fungus for elongate hemlock scale in United States Christmas tree production areas.</title>
        <authorList>
            <person name="Barrett H."/>
            <person name="Lovett B."/>
            <person name="Macias A.M."/>
            <person name="Stajich J.E."/>
            <person name="Kasson M.T."/>
        </authorList>
    </citation>
    <scope>NUCLEOTIDE SEQUENCE</scope>
    <source>
        <strain evidence="3">ARSEF 14590</strain>
    </source>
</reference>
<dbReference type="PANTHER" id="PTHR31145:SF8">
    <property type="entry name" value="INTEGRAL MEMBRANE PROTEIN (AFU_ORTHOLOGUE AFUA_2G17475)"/>
    <property type="match status" value="1"/>
</dbReference>
<evidence type="ECO:0000313" key="4">
    <source>
        <dbReference type="Proteomes" id="UP001251528"/>
    </source>
</evidence>
<keyword evidence="2" id="KW-0812">Transmembrane</keyword>
<gene>
    <name evidence="3" type="ORF">QQS21_010737</name>
</gene>
<feature type="compositionally biased region" description="Polar residues" evidence="1">
    <location>
        <begin position="601"/>
        <end position="615"/>
    </location>
</feature>
<sequence length="639" mass="71126">MVADFRFEQKNGKQLECAVTKITPYIGTAASTAFTFVPVGIMALVGAASWQSHVSELGASSLVQYGSTMASQGPVWETVTDLLEYIQYLQFVFLSSSLVMTYPGFYEPIVSKLAWASLLYWSSPVNHGHTWQGLDEGMYTSNASFGIEHMVQILEFPVMARGIFDAFIDLLIMAAGLFVTLLVLYCAKLRPIQGASIRSIAQTVGGITVVVTSLFFSGPLLFYLSHELPYIGYLPDFNIALVILMMFVVVIAACVFAHRCEHQRQRTLSEDLPPSFYPRQLLRYLYQWLPMSIPLVQAIGVGGLFPYGLAQLFMLVGSEAVLLIHRVTHQKVCFLRSQAVWCSAIRLLALSLTFTFISPASEVTRQYVGYTLLCLHGAVIFPGFFFSATWRLYRAFQRKKKHTQDVSMHSGGSDSSVAPGLPLDSLSAHFIQTNTKYQRNDAERTPQHSFDRLRTFHRPGLSGAASFGTLSDMSTSGHASHAPSATPVDAAHFMQDYSVFYRKPRSRNMTPTSGAESVSRTPDMTEGGSSLCTPSEGPSSDLQFAQHYPSDDLQELRDVLIRPGVDYSVRESDLFYGKPVHNEWPPMTSSPSEDLEEGQSSRRSFYGNWTRNFPTSVKRPKKEKEKGFQVARPPRPPST</sequence>
<organism evidence="3 4">
    <name type="scientific">Conoideocrella luteorostrata</name>
    <dbReference type="NCBI Taxonomy" id="1105319"/>
    <lineage>
        <taxon>Eukaryota</taxon>
        <taxon>Fungi</taxon>
        <taxon>Dikarya</taxon>
        <taxon>Ascomycota</taxon>
        <taxon>Pezizomycotina</taxon>
        <taxon>Sordariomycetes</taxon>
        <taxon>Hypocreomycetidae</taxon>
        <taxon>Hypocreales</taxon>
        <taxon>Clavicipitaceae</taxon>
        <taxon>Conoideocrella</taxon>
    </lineage>
</organism>
<dbReference type="InterPro" id="IPR040241">
    <property type="entry name" value="TRP_Flc/Pkd2-like"/>
</dbReference>
<feature type="transmembrane region" description="Helical" evidence="2">
    <location>
        <begin position="199"/>
        <end position="225"/>
    </location>
</feature>
<feature type="region of interest" description="Disordered" evidence="1">
    <location>
        <begin position="504"/>
        <end position="545"/>
    </location>
</feature>
<dbReference type="AlphaFoldDB" id="A0AAJ0FP58"/>
<dbReference type="PANTHER" id="PTHR31145">
    <property type="entry name" value="INTEGRAL MEMBRANE PROTEIN (AFU_ORTHOLOGUE AFUA_7G01610)"/>
    <property type="match status" value="1"/>
</dbReference>
<dbReference type="GO" id="GO:0055085">
    <property type="term" value="P:transmembrane transport"/>
    <property type="evidence" value="ECO:0007669"/>
    <property type="project" value="TreeGrafter"/>
</dbReference>
<evidence type="ECO:0000256" key="2">
    <source>
        <dbReference type="SAM" id="Phobius"/>
    </source>
</evidence>
<feature type="transmembrane region" description="Helical" evidence="2">
    <location>
        <begin position="367"/>
        <end position="393"/>
    </location>
</feature>
<dbReference type="GO" id="GO:0016020">
    <property type="term" value="C:membrane"/>
    <property type="evidence" value="ECO:0007669"/>
    <property type="project" value="TreeGrafter"/>
</dbReference>
<proteinExistence type="predicted"/>
<name>A0AAJ0FP58_9HYPO</name>
<accession>A0AAJ0FP58</accession>
<protein>
    <recommendedName>
        <fullName evidence="5">TRP C-terminal domain-containing protein</fullName>
    </recommendedName>
</protein>
<dbReference type="EMBL" id="JASWJB010000325">
    <property type="protein sequence ID" value="KAK2591567.1"/>
    <property type="molecule type" value="Genomic_DNA"/>
</dbReference>
<feature type="transmembrane region" description="Helical" evidence="2">
    <location>
        <begin position="166"/>
        <end position="187"/>
    </location>
</feature>
<dbReference type="Proteomes" id="UP001251528">
    <property type="component" value="Unassembled WGS sequence"/>
</dbReference>